<evidence type="ECO:0000313" key="3">
    <source>
        <dbReference type="EMBL" id="QPT44480.1"/>
    </source>
</evidence>
<reference evidence="3 5" key="2">
    <citation type="submission" date="2020-12" db="EMBL/GenBank/DDBJ databases">
        <title>FDA dAtabase for Regulatory Grade micrObial Sequences (FDA-ARGOS): Supporting development and validation of Infectious Disease Dx tests.</title>
        <authorList>
            <person name="Sproer C."/>
            <person name="Gronow S."/>
            <person name="Severitt S."/>
            <person name="Schroder I."/>
            <person name="Tallon L."/>
            <person name="Sadzewicz L."/>
            <person name="Zhao X."/>
            <person name="Boylan J."/>
            <person name="Ott S."/>
            <person name="Bowen H."/>
            <person name="Vavikolanu K."/>
            <person name="Mehta A."/>
            <person name="Aluvathingal J."/>
            <person name="Nadendla S."/>
            <person name="Lowell S."/>
            <person name="Myers T."/>
            <person name="Yan Y."/>
            <person name="Sichtig H."/>
        </authorList>
    </citation>
    <scope>NUCLEOTIDE SEQUENCE [LARGE SCALE GENOMIC DNA]</scope>
    <source>
        <strain evidence="3 5">FDAARGOS_869</strain>
    </source>
</reference>
<dbReference type="Proteomes" id="UP000092575">
    <property type="component" value="Unassembled WGS sequence"/>
</dbReference>
<keyword evidence="1" id="KW-0677">Repeat</keyword>
<evidence type="ECO:0008006" key="6">
    <source>
        <dbReference type="Google" id="ProtNLM"/>
    </source>
</evidence>
<keyword evidence="5" id="KW-1185">Reference proteome</keyword>
<reference evidence="2 4" key="1">
    <citation type="submission" date="2016-05" db="EMBL/GenBank/DDBJ databases">
        <title>Draft genome sequence of Moraxella nonliquefaciens CCUG 348T.</title>
        <authorList>
            <person name="Salva-Serra F."/>
            <person name="Engstrom-Jakobsson H."/>
            <person name="Thorell K."/>
            <person name="Gonzales-Siles L."/>
            <person name="Karlsson R."/>
            <person name="Boulund F."/>
            <person name="Engstrand L."/>
            <person name="Kristiansson E."/>
            <person name="Moore E."/>
        </authorList>
    </citation>
    <scope>NUCLEOTIDE SEQUENCE [LARGE SCALE GENOMIC DNA]</scope>
    <source>
        <strain evidence="2 4">CCUG 348</strain>
    </source>
</reference>
<dbReference type="STRING" id="478.A7456_00960"/>
<accession>A0A1B8QTC0</accession>
<dbReference type="PANTHER" id="PTHR23084:SF179">
    <property type="entry name" value="OS10G0565000 PROTEIN"/>
    <property type="match status" value="1"/>
</dbReference>
<dbReference type="EMBL" id="LXTW01000001">
    <property type="protein sequence ID" value="OBX88457.1"/>
    <property type="molecule type" value="Genomic_DNA"/>
</dbReference>
<dbReference type="Proteomes" id="UP000594834">
    <property type="component" value="Chromosome"/>
</dbReference>
<sequence length="346" mass="38713">MSSQVKSSQVKSSQVKSSQVKSSQLKLNKILVGLALVMGMGVSHTALANNWITTSNNKCKVYNPTFFKNIPTTWSGECKDGYVHGQGTLQLRIYGELYETYVGSFSQGKQYGKGIYTRRDGIKYDGEFKDGKMHGKGIKTWANGSKYDGEFKDGKMHGKGIKTWANGSKYDGEFKDHKMHGKGIKTWANGSKYDGEYKDDKKHGLGKLTLVKGDNGIASYDNGEWQGDTYVVQGEFVNGDHTLQCEPNQKACDKARAEQEKQEQERREREYKGSIEACKSRYVGERLILKAPYNVGFIFYSEGYKYFPFKVVGVGKDKMTVEAMYDGSDISDIRSANILCNATSVK</sequence>
<evidence type="ECO:0000313" key="2">
    <source>
        <dbReference type="EMBL" id="OBX88457.1"/>
    </source>
</evidence>
<organism evidence="2 4">
    <name type="scientific">Moraxella nonliquefaciens</name>
    <dbReference type="NCBI Taxonomy" id="478"/>
    <lineage>
        <taxon>Bacteria</taxon>
        <taxon>Pseudomonadati</taxon>
        <taxon>Pseudomonadota</taxon>
        <taxon>Gammaproteobacteria</taxon>
        <taxon>Moraxellales</taxon>
        <taxon>Moraxellaceae</taxon>
        <taxon>Moraxella</taxon>
    </lineage>
</organism>
<proteinExistence type="predicted"/>
<dbReference type="PANTHER" id="PTHR23084">
    <property type="entry name" value="PHOSPHATIDYLINOSITOL-4-PHOSPHATE 5-KINASE RELATED"/>
    <property type="match status" value="1"/>
</dbReference>
<dbReference type="Gene3D" id="2.20.110.10">
    <property type="entry name" value="Histone H3 K4-specific methyltransferase SET7/9 N-terminal domain"/>
    <property type="match status" value="3"/>
</dbReference>
<evidence type="ECO:0000256" key="1">
    <source>
        <dbReference type="ARBA" id="ARBA00022737"/>
    </source>
</evidence>
<dbReference type="AlphaFoldDB" id="A0A1B8QTC0"/>
<dbReference type="SMART" id="SM00698">
    <property type="entry name" value="MORN"/>
    <property type="match status" value="5"/>
</dbReference>
<gene>
    <name evidence="2" type="ORF">A7456_00960</name>
    <name evidence="3" type="ORF">I6G26_10675</name>
</gene>
<protein>
    <recommendedName>
        <fullName evidence="6">MORN motif</fullName>
    </recommendedName>
</protein>
<dbReference type="SUPFAM" id="SSF82185">
    <property type="entry name" value="Histone H3 K4-specific methyltransferase SET7/9 N-terminal domain"/>
    <property type="match status" value="1"/>
</dbReference>
<dbReference type="InterPro" id="IPR003409">
    <property type="entry name" value="MORN"/>
</dbReference>
<dbReference type="Pfam" id="PF02493">
    <property type="entry name" value="MORN"/>
    <property type="match status" value="5"/>
</dbReference>
<evidence type="ECO:0000313" key="5">
    <source>
        <dbReference type="Proteomes" id="UP000594834"/>
    </source>
</evidence>
<name>A0A1B8QTC0_MORNO</name>
<dbReference type="RefSeq" id="WP_067006599.1">
    <property type="nucleotide sequence ID" value="NZ_CP065728.1"/>
</dbReference>
<evidence type="ECO:0000313" key="4">
    <source>
        <dbReference type="Proteomes" id="UP000092575"/>
    </source>
</evidence>
<dbReference type="EMBL" id="CP065728">
    <property type="protein sequence ID" value="QPT44480.1"/>
    <property type="molecule type" value="Genomic_DNA"/>
</dbReference>